<dbReference type="RefSeq" id="WP_422919498.1">
    <property type="nucleotide sequence ID" value="NZ_JAMZEJ010000004.1"/>
</dbReference>
<sequence>MMTTRTTRAMLALVILMGVLILAGTTALIAVVAHRLTHRTPAPVPPASPSAEMIPAPPGAAFRTPLVLAREPAGSRILALSRQSDTLIAVAVTGGGEPDRVVVWDLAAARIVAELQLGPTSPAP</sequence>
<protein>
    <recommendedName>
        <fullName evidence="3">WD40 repeat domain-containing protein</fullName>
    </recommendedName>
</protein>
<comment type="caution">
    <text evidence="1">The sequence shown here is derived from an EMBL/GenBank/DDBJ whole genome shotgun (WGS) entry which is preliminary data.</text>
</comment>
<evidence type="ECO:0000313" key="2">
    <source>
        <dbReference type="Proteomes" id="UP001524547"/>
    </source>
</evidence>
<organism evidence="1 2">
    <name type="scientific">Rhizosaccharibacter radicis</name>
    <dbReference type="NCBI Taxonomy" id="2782605"/>
    <lineage>
        <taxon>Bacteria</taxon>
        <taxon>Pseudomonadati</taxon>
        <taxon>Pseudomonadota</taxon>
        <taxon>Alphaproteobacteria</taxon>
        <taxon>Acetobacterales</taxon>
        <taxon>Acetobacteraceae</taxon>
        <taxon>Rhizosaccharibacter</taxon>
    </lineage>
</organism>
<dbReference type="EMBL" id="JAMZEJ010000004">
    <property type="protein sequence ID" value="MCQ8240761.1"/>
    <property type="molecule type" value="Genomic_DNA"/>
</dbReference>
<reference evidence="1 2" key="1">
    <citation type="submission" date="2022-06" db="EMBL/GenBank/DDBJ databases">
        <title>Rhizosaccharibacter gen. nov. sp. nov. KSS12, endophytic bacteria isolated from sugarcane.</title>
        <authorList>
            <person name="Pitiwittayakul N."/>
        </authorList>
    </citation>
    <scope>NUCLEOTIDE SEQUENCE [LARGE SCALE GENOMIC DNA]</scope>
    <source>
        <strain evidence="1 2">KSS12</strain>
    </source>
</reference>
<evidence type="ECO:0000313" key="1">
    <source>
        <dbReference type="EMBL" id="MCQ8240761.1"/>
    </source>
</evidence>
<accession>A0ABT1VWP7</accession>
<keyword evidence="2" id="KW-1185">Reference proteome</keyword>
<proteinExistence type="predicted"/>
<dbReference type="Proteomes" id="UP001524547">
    <property type="component" value="Unassembled WGS sequence"/>
</dbReference>
<evidence type="ECO:0008006" key="3">
    <source>
        <dbReference type="Google" id="ProtNLM"/>
    </source>
</evidence>
<gene>
    <name evidence="1" type="ORF">NFI88_07900</name>
</gene>
<name>A0ABT1VWP7_9PROT</name>